<evidence type="ECO:0000256" key="4">
    <source>
        <dbReference type="ARBA" id="ARBA00023172"/>
    </source>
</evidence>
<comment type="similarity">
    <text evidence="1">Belongs to the 'phage' integrase family.</text>
</comment>
<dbReference type="EMBL" id="CALYLK010000128">
    <property type="protein sequence ID" value="CAH8213071.1"/>
    <property type="molecule type" value="Genomic_DNA"/>
</dbReference>
<evidence type="ECO:0000313" key="5">
    <source>
        <dbReference type="EMBL" id="CAH8213071.1"/>
    </source>
</evidence>
<dbReference type="InterPro" id="IPR010998">
    <property type="entry name" value="Integrase_recombinase_N"/>
</dbReference>
<keyword evidence="2" id="KW-0229">DNA integration</keyword>
<evidence type="ECO:0000256" key="1">
    <source>
        <dbReference type="ARBA" id="ARBA00008857"/>
    </source>
</evidence>
<dbReference type="Gene3D" id="1.10.150.130">
    <property type="match status" value="1"/>
</dbReference>
<dbReference type="PANTHER" id="PTHR30349">
    <property type="entry name" value="PHAGE INTEGRASE-RELATED"/>
    <property type="match status" value="1"/>
</dbReference>
<name>A0ABN8TNN8_9VIBR</name>
<comment type="caution">
    <text evidence="5">The sequence shown here is derived from an EMBL/GenBank/DDBJ whole genome shotgun (WGS) entry which is preliminary data.</text>
</comment>
<dbReference type="PANTHER" id="PTHR30349:SF41">
    <property type="entry name" value="INTEGRASE_RECOMBINASE PROTEIN MJ0367-RELATED"/>
    <property type="match status" value="1"/>
</dbReference>
<keyword evidence="3" id="KW-0238">DNA-binding</keyword>
<protein>
    <submittedName>
        <fullName evidence="5">Phage integrase family protein</fullName>
    </submittedName>
</protein>
<dbReference type="InterPro" id="IPR011010">
    <property type="entry name" value="DNA_brk_join_enz"/>
</dbReference>
<dbReference type="InterPro" id="IPR050090">
    <property type="entry name" value="Tyrosine_recombinase_XerCD"/>
</dbReference>
<organism evidence="5 6">
    <name type="scientific">Vibrio aestuarianus</name>
    <dbReference type="NCBI Taxonomy" id="28171"/>
    <lineage>
        <taxon>Bacteria</taxon>
        <taxon>Pseudomonadati</taxon>
        <taxon>Pseudomonadota</taxon>
        <taxon>Gammaproteobacteria</taxon>
        <taxon>Vibrionales</taxon>
        <taxon>Vibrionaceae</taxon>
        <taxon>Vibrio</taxon>
    </lineage>
</organism>
<evidence type="ECO:0000256" key="2">
    <source>
        <dbReference type="ARBA" id="ARBA00022908"/>
    </source>
</evidence>
<dbReference type="CDD" id="cd00397">
    <property type="entry name" value="DNA_BRE_C"/>
    <property type="match status" value="1"/>
</dbReference>
<keyword evidence="4" id="KW-0233">DNA recombination</keyword>
<dbReference type="Proteomes" id="UP001152658">
    <property type="component" value="Unassembled WGS sequence"/>
</dbReference>
<dbReference type="Gene3D" id="1.10.443.10">
    <property type="entry name" value="Intergrase catalytic core"/>
    <property type="match status" value="1"/>
</dbReference>
<keyword evidence="6" id="KW-1185">Reference proteome</keyword>
<accession>A0ABN8TNN8</accession>
<dbReference type="RefSeq" id="WP_168786524.1">
    <property type="nucleotide sequence ID" value="NZ_CALYLF010000154.1"/>
</dbReference>
<evidence type="ECO:0000256" key="3">
    <source>
        <dbReference type="ARBA" id="ARBA00023125"/>
    </source>
</evidence>
<sequence length="437" mass="51367">MYESLTKGLAIYRQNHTKSIYVRLRVDGKEIKRSLKTSGIDEAKSRAWALKFEYEGKLTAGLPIIESKEPMINTAIKQILKNMELKKIKRTTYADYKYVFENVMFPFFNRKSVSFLTTKNVRLYFETLELSKSRITIHKTCFKKLFEHLEEEELLKKSDFPIIPKIETTEQEIRHSFLFPHLTVIDLGFDQYIDRTVGKQAKTKEYRTILKYYFKFLIETGVRPGEEVKHLKFSDFKRSTNDYGETEYSVLITKGKTARHLKQGRKIVLTEWKIEQSILEMAKVQNPDKKVTLKNFNTIQRSILESSEGKFTCYSKQFGAYLKWLEKGDYLKTDRTYTLYSCRHTFITEKLKQGVDIYLIAKYVGNSVEMIQNHYDDYKLDQQDHIDQLTGTHRAEDQKKKSFGKTIQIGSGANITSEHIKYIADPLKILEINNRDK</sequence>
<dbReference type="SUPFAM" id="SSF56349">
    <property type="entry name" value="DNA breaking-rejoining enzymes"/>
    <property type="match status" value="1"/>
</dbReference>
<proteinExistence type="inferred from homology"/>
<evidence type="ECO:0000313" key="6">
    <source>
        <dbReference type="Proteomes" id="UP001152658"/>
    </source>
</evidence>
<gene>
    <name evidence="5" type="ORF">VAE063_880295</name>
</gene>
<dbReference type="InterPro" id="IPR013762">
    <property type="entry name" value="Integrase-like_cat_sf"/>
</dbReference>
<reference evidence="5" key="1">
    <citation type="submission" date="2022-06" db="EMBL/GenBank/DDBJ databases">
        <authorList>
            <person name="Goudenege D."/>
            <person name="Le Roux F."/>
        </authorList>
    </citation>
    <scope>NUCLEOTIDE SEQUENCE</scope>
    <source>
        <strain evidence="5">12-063</strain>
    </source>
</reference>